<gene>
    <name evidence="3" type="ORF">CH330_09715</name>
</gene>
<dbReference type="AlphaFoldDB" id="A0A235BPL7"/>
<evidence type="ECO:0000256" key="1">
    <source>
        <dbReference type="ARBA" id="ARBA00022441"/>
    </source>
</evidence>
<name>A0A235BPL7_UNCW3</name>
<dbReference type="InterPro" id="IPR015915">
    <property type="entry name" value="Kelch-typ_b-propeller"/>
</dbReference>
<dbReference type="PANTHER" id="PTHR46093:SF18">
    <property type="entry name" value="FIBRONECTIN TYPE-III DOMAIN-CONTAINING PROTEIN"/>
    <property type="match status" value="1"/>
</dbReference>
<reference evidence="3 4" key="1">
    <citation type="submission" date="2017-07" db="EMBL/GenBank/DDBJ databases">
        <title>Recovery of genomes from metagenomes via a dereplication, aggregation, and scoring strategy.</title>
        <authorList>
            <person name="Sieber C.M."/>
            <person name="Probst A.J."/>
            <person name="Sharrar A."/>
            <person name="Thomas B.C."/>
            <person name="Hess M."/>
            <person name="Tringe S.G."/>
            <person name="Banfield J.F."/>
        </authorList>
    </citation>
    <scope>NUCLEOTIDE SEQUENCE [LARGE SCALE GENOMIC DNA]</scope>
    <source>
        <strain evidence="3">JGI_Cruoil_03_51_56</strain>
    </source>
</reference>
<comment type="caution">
    <text evidence="3">The sequence shown here is derived from an EMBL/GenBank/DDBJ whole genome shotgun (WGS) entry which is preliminary data.</text>
</comment>
<dbReference type="EMBL" id="NOZP01000184">
    <property type="protein sequence ID" value="OYD13949.1"/>
    <property type="molecule type" value="Genomic_DNA"/>
</dbReference>
<dbReference type="PANTHER" id="PTHR46093">
    <property type="entry name" value="ACYL-COA-BINDING DOMAIN-CONTAINING PROTEIN 5"/>
    <property type="match status" value="1"/>
</dbReference>
<dbReference type="Gene3D" id="2.120.10.80">
    <property type="entry name" value="Kelch-type beta propeller"/>
    <property type="match status" value="1"/>
</dbReference>
<evidence type="ECO:0000313" key="4">
    <source>
        <dbReference type="Proteomes" id="UP000215559"/>
    </source>
</evidence>
<accession>A0A235BPL7</accession>
<keyword evidence="1" id="KW-0880">Kelch repeat</keyword>
<dbReference type="SUPFAM" id="SSF117281">
    <property type="entry name" value="Kelch motif"/>
    <property type="match status" value="1"/>
</dbReference>
<sequence length="275" mass="31010">MYLNDIWELKLDSLVWRKVSASGPRPRIRADGGVILNTNNNRMLIFGGKDGSTFYNDLWALDLTPGNEQWTQLSPTGNIPSGRAGFAHAQDRNGTKLYVFAGWDGWDYFNDLYELDVPTLTWSRLYPSGDLLLQRRNTCGAWDCFNTNFFVFGGEHGRGGYLGDAYYVHSDAGGTTRRNWEQMMGTAASLYIATVSSGQVRIRCVVPRTCHLKVRIPDATGRVVRDFFSGTMTPPGNWLWWNRKDANGLTVSSGTYHCRLETEHTTVSRKFIIAD</sequence>
<protein>
    <submittedName>
        <fullName evidence="3">Uncharacterized protein</fullName>
    </submittedName>
</protein>
<dbReference type="Pfam" id="PF24681">
    <property type="entry name" value="Kelch_KLHDC2_KLHL20_DRC7"/>
    <property type="match status" value="1"/>
</dbReference>
<evidence type="ECO:0000313" key="3">
    <source>
        <dbReference type="EMBL" id="OYD13949.1"/>
    </source>
</evidence>
<proteinExistence type="predicted"/>
<evidence type="ECO:0000256" key="2">
    <source>
        <dbReference type="ARBA" id="ARBA00022737"/>
    </source>
</evidence>
<keyword evidence="2" id="KW-0677">Repeat</keyword>
<organism evidence="3 4">
    <name type="scientific">candidate division WOR-3 bacterium JGI_Cruoil_03_51_56</name>
    <dbReference type="NCBI Taxonomy" id="1973747"/>
    <lineage>
        <taxon>Bacteria</taxon>
        <taxon>Bacteria division WOR-3</taxon>
    </lineage>
</organism>
<dbReference type="Gene3D" id="2.60.40.4070">
    <property type="match status" value="1"/>
</dbReference>
<dbReference type="Proteomes" id="UP000215559">
    <property type="component" value="Unassembled WGS sequence"/>
</dbReference>